<dbReference type="EMBL" id="FODB01000053">
    <property type="protein sequence ID" value="SEO19453.1"/>
    <property type="molecule type" value="Genomic_DNA"/>
</dbReference>
<dbReference type="Pfam" id="PF25678">
    <property type="entry name" value="DUF7946"/>
    <property type="match status" value="1"/>
</dbReference>
<dbReference type="InterPro" id="IPR057706">
    <property type="entry name" value="DUF7946"/>
</dbReference>
<dbReference type="InterPro" id="IPR057707">
    <property type="entry name" value="DUF7947"/>
</dbReference>
<dbReference type="Pfam" id="PF25679">
    <property type="entry name" value="DUF7947"/>
    <property type="match status" value="1"/>
</dbReference>
<accession>A0A1H8MQF0</accession>
<evidence type="ECO:0000313" key="4">
    <source>
        <dbReference type="Proteomes" id="UP000199493"/>
    </source>
</evidence>
<gene>
    <name evidence="3" type="ORF">SAMN04490369_10538</name>
</gene>
<feature type="domain" description="DUF7946" evidence="1">
    <location>
        <begin position="13"/>
        <end position="211"/>
    </location>
</feature>
<evidence type="ECO:0000259" key="2">
    <source>
        <dbReference type="Pfam" id="PF25679"/>
    </source>
</evidence>
<organism evidence="3 4">
    <name type="scientific">Vreelandella aquamarina</name>
    <dbReference type="NCBI Taxonomy" id="77097"/>
    <lineage>
        <taxon>Bacteria</taxon>
        <taxon>Pseudomonadati</taxon>
        <taxon>Pseudomonadota</taxon>
        <taxon>Gammaproteobacteria</taxon>
        <taxon>Oceanospirillales</taxon>
        <taxon>Halomonadaceae</taxon>
        <taxon>Vreelandella</taxon>
    </lineage>
</organism>
<dbReference type="Proteomes" id="UP000199493">
    <property type="component" value="Unassembled WGS sequence"/>
</dbReference>
<reference evidence="3 4" key="1">
    <citation type="submission" date="2016-10" db="EMBL/GenBank/DDBJ databases">
        <authorList>
            <person name="de Groot N.N."/>
        </authorList>
    </citation>
    <scope>NUCLEOTIDE SEQUENCE [LARGE SCALE GENOMIC DNA]</scope>
    <source>
        <strain evidence="3 4">558</strain>
    </source>
</reference>
<feature type="domain" description="DUF7947" evidence="2">
    <location>
        <begin position="228"/>
        <end position="295"/>
    </location>
</feature>
<protein>
    <submittedName>
        <fullName evidence="3">Uncharacterized protein</fullName>
    </submittedName>
</protein>
<proteinExistence type="predicted"/>
<dbReference type="AlphaFoldDB" id="A0A1H8MQF0"/>
<name>A0A1H8MQF0_9GAMM</name>
<evidence type="ECO:0000259" key="1">
    <source>
        <dbReference type="Pfam" id="PF25678"/>
    </source>
</evidence>
<evidence type="ECO:0000313" key="3">
    <source>
        <dbReference type="EMBL" id="SEO19453.1"/>
    </source>
</evidence>
<dbReference type="RefSeq" id="WP_089675821.1">
    <property type="nucleotide sequence ID" value="NZ_FODB01000053.1"/>
</dbReference>
<sequence>MSTSTPAGSISSMRLKFEGLHADQHLLDAVEYSKTIDGISRLYNLVAHYCMYGSILQPRAKTEFKCYSLPATQGSYESLLVILPVAAHDILAFSEIYKNSFDWLVSRIIGFIKDKLSGQGNMNELVHVLERRAKADGDLNVLLSNGLLRANDSLASLQSKLIDTLPALVSAAEGNMRKAVTPVGSSCRKVTTFHDLDDPVVITEPEAVAIRSEEELKVGSPGIFHITRFHSLNVDTGTCIIEANGYEGHIKGKVSDIALSEPGNPYSSSLNDHSSLKVRARPVIREDKLYRLYITEPA</sequence>